<evidence type="ECO:0000256" key="4">
    <source>
        <dbReference type="ARBA" id="ARBA00023069"/>
    </source>
</evidence>
<sequence>MIMQSVLPPAMDRIVEEMHLQNVNLLTQNRVYACIGSNGALSSDPSVLHFGGFELGKVFKQVFRIINTSPVSRRIHIIPPTTPHFKAYCENKKGFLAPGLSEEITVEFTPKQWRYYYDCLRIHCEPENLVVPLHAYPIMNVTKFPSHVHFGKCAIGETLTKKVKIECKVPIVFEFQILEKKSNPRFHIKPMKGIIPAHGHMTLEVTFSPTMLRSEEYQVEVQVAEFNSRPVLCTITGFSLPGLTKEAILKGAIGLSTPDMAALDGTLGLKAAALNWPVNKGGGTVKGGAGGGDAFTVMQIERRKEEARGRDCRITGPIKTSPPVFDFLGGPQEVEVDGIYVPNTLLNTTADVAYVLNQHPGKLRIKDIKQAITTKKVELEIQQQQLSSIMAEGMGQGVHPLERPEVPMKIKAALFQLQLQQAVESEKKIVLGSGVSVGEDVMTAEAIAEAQQKREDQHLLHQLNIELEAMRRLKPELKSNGALNLKGVKPSENGDASEEAKENKFVPEWRLLEANDWKKRTLALQRFTQAVHKIVYQMRRTKRLAKMQDFLAQVGFDKERLAEESANPVLLVTESDRPGTAPTKHLKPEMVRVRPLPLYRDVNFVNHDPVSAGHYTDFDELGPMSTKVPLEYKVLGYEAEIFPGWTPYAPPLMDQLLLKGAQEEHPFTHASGIISPRAQMSSMPDSCKQMPYVALEIGNRYSEDRVYNTLQPSWGMDSTHAIQPAIYPIHDSTAHDAVASGSVRALRGCPLLCERWLPRREVWQVQLTPEFVPGLMTGPDSAAVLVERPDDADKPAISISSPSTEEIFRYLPPPRSGPDGAEYCSSIPYSSKPKESEGPPASSPPPSPKKGSGKLSTPPTTAKGTKGTVTAAAPAPTTPILNTEEEQATAAEIALEKDMLVRRGKQPFELMRQRRQDEVDARKRNSQVSTIGVVDKRLMNYNEKLLFPVYFDQKM</sequence>
<accession>A0A250XQN3</accession>
<dbReference type="InterPro" id="IPR013783">
    <property type="entry name" value="Ig-like_fold"/>
</dbReference>
<keyword evidence="5" id="KW-0966">Cell projection</keyword>
<dbReference type="PANTHER" id="PTHR46500">
    <property type="entry name" value="CILIA- AND FLAGELLA-ASSOCIATED PROTEIN 221"/>
    <property type="match status" value="1"/>
</dbReference>
<evidence type="ECO:0000313" key="8">
    <source>
        <dbReference type="EMBL" id="GAX85110.1"/>
    </source>
</evidence>
<keyword evidence="3" id="KW-0963">Cytoplasm</keyword>
<proteinExistence type="predicted"/>
<dbReference type="STRING" id="1157962.A0A250XQN3"/>
<evidence type="ECO:0000256" key="2">
    <source>
        <dbReference type="ARBA" id="ARBA00004496"/>
    </source>
</evidence>
<dbReference type="PANTHER" id="PTHR46500:SF1">
    <property type="entry name" value="CILIA- AND FLAGELLA-ASSOCIATED PROTEIN 221"/>
    <property type="match status" value="1"/>
</dbReference>
<feature type="compositionally biased region" description="Low complexity" evidence="6">
    <location>
        <begin position="849"/>
        <end position="875"/>
    </location>
</feature>
<evidence type="ECO:0000259" key="7">
    <source>
        <dbReference type="Pfam" id="PF22544"/>
    </source>
</evidence>
<protein>
    <recommendedName>
        <fullName evidence="7">HYDIN/VesB/CFA65-like Ig-like domain-containing protein</fullName>
    </recommendedName>
</protein>
<organism evidence="8 9">
    <name type="scientific">Chlamydomonas eustigma</name>
    <dbReference type="NCBI Taxonomy" id="1157962"/>
    <lineage>
        <taxon>Eukaryota</taxon>
        <taxon>Viridiplantae</taxon>
        <taxon>Chlorophyta</taxon>
        <taxon>core chlorophytes</taxon>
        <taxon>Chlorophyceae</taxon>
        <taxon>CS clade</taxon>
        <taxon>Chlamydomonadales</taxon>
        <taxon>Chlamydomonadaceae</taxon>
        <taxon>Chlamydomonas</taxon>
    </lineage>
</organism>
<dbReference type="OrthoDB" id="5538672at2759"/>
<dbReference type="InterPro" id="IPR029676">
    <property type="entry name" value="CFAP221"/>
</dbReference>
<dbReference type="Gene3D" id="2.60.40.10">
    <property type="entry name" value="Immunoglobulins"/>
    <property type="match status" value="2"/>
</dbReference>
<keyword evidence="4" id="KW-0969">Cilium</keyword>
<dbReference type="Proteomes" id="UP000232323">
    <property type="component" value="Unassembled WGS sequence"/>
</dbReference>
<dbReference type="GO" id="GO:0044458">
    <property type="term" value="P:motile cilium assembly"/>
    <property type="evidence" value="ECO:0007669"/>
    <property type="project" value="TreeGrafter"/>
</dbReference>
<feature type="domain" description="HYDIN/VesB/CFA65-like Ig-like" evidence="7">
    <location>
        <begin position="143"/>
        <end position="237"/>
    </location>
</feature>
<reference evidence="8 9" key="1">
    <citation type="submission" date="2017-08" db="EMBL/GenBank/DDBJ databases">
        <title>Acidophilic green algal genome provides insights into adaptation to an acidic environment.</title>
        <authorList>
            <person name="Hirooka S."/>
            <person name="Hirose Y."/>
            <person name="Kanesaki Y."/>
            <person name="Higuchi S."/>
            <person name="Fujiwara T."/>
            <person name="Onuma R."/>
            <person name="Era A."/>
            <person name="Ohbayashi R."/>
            <person name="Uzuka A."/>
            <person name="Nozaki H."/>
            <person name="Yoshikawa H."/>
            <person name="Miyagishima S.Y."/>
        </authorList>
    </citation>
    <scope>NUCLEOTIDE SEQUENCE [LARGE SCALE GENOMIC DNA]</scope>
    <source>
        <strain evidence="8 9">NIES-2499</strain>
    </source>
</reference>
<dbReference type="Pfam" id="PF22544">
    <property type="entry name" value="HYDIN_VesB_CFA65-like_Ig"/>
    <property type="match status" value="1"/>
</dbReference>
<evidence type="ECO:0000256" key="6">
    <source>
        <dbReference type="SAM" id="MobiDB-lite"/>
    </source>
</evidence>
<dbReference type="GO" id="GO:0097729">
    <property type="term" value="C:9+2 motile cilium"/>
    <property type="evidence" value="ECO:0007669"/>
    <property type="project" value="TreeGrafter"/>
</dbReference>
<evidence type="ECO:0000256" key="3">
    <source>
        <dbReference type="ARBA" id="ARBA00022490"/>
    </source>
</evidence>
<evidence type="ECO:0000256" key="1">
    <source>
        <dbReference type="ARBA" id="ARBA00004138"/>
    </source>
</evidence>
<dbReference type="AlphaFoldDB" id="A0A250XQN3"/>
<dbReference type="InterPro" id="IPR053879">
    <property type="entry name" value="HYDIN_VesB_CFA65-like_Ig"/>
</dbReference>
<dbReference type="Pfam" id="PF14874">
    <property type="entry name" value="PapD-like"/>
    <property type="match status" value="1"/>
</dbReference>
<comment type="caution">
    <text evidence="8">The sequence shown here is derived from an EMBL/GenBank/DDBJ whole genome shotgun (WGS) entry which is preliminary data.</text>
</comment>
<gene>
    <name evidence="8" type="ORF">CEUSTIGMA_g12530.t1</name>
</gene>
<feature type="region of interest" description="Disordered" evidence="6">
    <location>
        <begin position="793"/>
        <end position="875"/>
    </location>
</feature>
<name>A0A250XQN3_9CHLO</name>
<evidence type="ECO:0000256" key="5">
    <source>
        <dbReference type="ARBA" id="ARBA00023273"/>
    </source>
</evidence>
<evidence type="ECO:0000313" key="9">
    <source>
        <dbReference type="Proteomes" id="UP000232323"/>
    </source>
</evidence>
<keyword evidence="9" id="KW-1185">Reference proteome</keyword>
<comment type="subcellular location">
    <subcellularLocation>
        <location evidence="1">Cell projection</location>
        <location evidence="1">Cilium</location>
    </subcellularLocation>
    <subcellularLocation>
        <location evidence="2">Cytoplasm</location>
    </subcellularLocation>
</comment>
<dbReference type="GO" id="GO:0003341">
    <property type="term" value="P:cilium movement"/>
    <property type="evidence" value="ECO:0007669"/>
    <property type="project" value="InterPro"/>
</dbReference>
<dbReference type="EMBL" id="BEGY01000150">
    <property type="protein sequence ID" value="GAX85110.1"/>
    <property type="molecule type" value="Genomic_DNA"/>
</dbReference>